<dbReference type="EMBL" id="SMFZ01000001">
    <property type="protein sequence ID" value="TCK27841.1"/>
    <property type="molecule type" value="Genomic_DNA"/>
</dbReference>
<proteinExistence type="predicted"/>
<evidence type="ECO:0000256" key="1">
    <source>
        <dbReference type="SAM" id="Phobius"/>
    </source>
</evidence>
<dbReference type="Pfam" id="PF17240">
    <property type="entry name" value="DUF5313"/>
    <property type="match status" value="1"/>
</dbReference>
<keyword evidence="3" id="KW-1185">Reference proteome</keyword>
<evidence type="ECO:0000313" key="3">
    <source>
        <dbReference type="Proteomes" id="UP000295560"/>
    </source>
</evidence>
<sequence length="137" mass="15716">MPARYRRRVTPRRPGPLRWLWFAFGGALPERYRDWVLHDATCAGWRWRHMARAFVQMSPVAVPVLLLVPGPLWVRLCAVLLGWLVAFQYALFIMDASVDHRVRKAGFPAGAAEEGRAERTAEQRAAAAARYAGRYRR</sequence>
<feature type="transmembrane region" description="Helical" evidence="1">
    <location>
        <begin position="50"/>
        <end position="67"/>
    </location>
</feature>
<keyword evidence="1" id="KW-0812">Transmembrane</keyword>
<dbReference type="AlphaFoldDB" id="A0A4R1I1N0"/>
<accession>A0A4R1I1N0</accession>
<name>A0A4R1I1N0_PSEEN</name>
<dbReference type="InterPro" id="IPR035197">
    <property type="entry name" value="DUF5313"/>
</dbReference>
<evidence type="ECO:0000313" key="2">
    <source>
        <dbReference type="EMBL" id="TCK27841.1"/>
    </source>
</evidence>
<dbReference type="OrthoDB" id="5195204at2"/>
<keyword evidence="1" id="KW-1133">Transmembrane helix</keyword>
<comment type="caution">
    <text evidence="2">The sequence shown here is derived from an EMBL/GenBank/DDBJ whole genome shotgun (WGS) entry which is preliminary data.</text>
</comment>
<dbReference type="Proteomes" id="UP000295560">
    <property type="component" value="Unassembled WGS sequence"/>
</dbReference>
<reference evidence="2 3" key="1">
    <citation type="submission" date="2019-03" db="EMBL/GenBank/DDBJ databases">
        <title>Sequencing the genomes of 1000 actinobacteria strains.</title>
        <authorList>
            <person name="Klenk H.-P."/>
        </authorList>
    </citation>
    <scope>NUCLEOTIDE SEQUENCE [LARGE SCALE GENOMIC DNA]</scope>
    <source>
        <strain evidence="2 3">DSM 44969</strain>
    </source>
</reference>
<organism evidence="2 3">
    <name type="scientific">Pseudonocardia endophytica</name>
    <dbReference type="NCBI Taxonomy" id="401976"/>
    <lineage>
        <taxon>Bacteria</taxon>
        <taxon>Bacillati</taxon>
        <taxon>Actinomycetota</taxon>
        <taxon>Actinomycetes</taxon>
        <taxon>Pseudonocardiales</taxon>
        <taxon>Pseudonocardiaceae</taxon>
        <taxon>Pseudonocardia</taxon>
    </lineage>
</organism>
<feature type="transmembrane region" description="Helical" evidence="1">
    <location>
        <begin position="73"/>
        <end position="94"/>
    </location>
</feature>
<keyword evidence="1" id="KW-0472">Membrane</keyword>
<gene>
    <name evidence="2" type="ORF">EV378_3720</name>
</gene>
<protein>
    <recommendedName>
        <fullName evidence="4">DUF5313 family protein</fullName>
    </recommendedName>
</protein>
<evidence type="ECO:0008006" key="4">
    <source>
        <dbReference type="Google" id="ProtNLM"/>
    </source>
</evidence>